<name>A0A8J3I8N9_9CHLR</name>
<dbReference type="Proteomes" id="UP000612362">
    <property type="component" value="Unassembled WGS sequence"/>
</dbReference>
<dbReference type="SMART" id="SM00382">
    <property type="entry name" value="AAA"/>
    <property type="match status" value="2"/>
</dbReference>
<dbReference type="CDD" id="cd03216">
    <property type="entry name" value="ABC_Carb_Monos_I"/>
    <property type="match status" value="1"/>
</dbReference>
<accession>A0A8J3I8N9</accession>
<evidence type="ECO:0000256" key="1">
    <source>
        <dbReference type="ARBA" id="ARBA00022448"/>
    </source>
</evidence>
<dbReference type="EMBL" id="BNJF01000003">
    <property type="protein sequence ID" value="GHO48067.1"/>
    <property type="molecule type" value="Genomic_DNA"/>
</dbReference>
<keyword evidence="1" id="KW-0813">Transport</keyword>
<dbReference type="GO" id="GO:0016887">
    <property type="term" value="F:ATP hydrolysis activity"/>
    <property type="evidence" value="ECO:0007669"/>
    <property type="project" value="InterPro"/>
</dbReference>
<reference evidence="6" key="1">
    <citation type="submission" date="2020-10" db="EMBL/GenBank/DDBJ databases">
        <title>Taxonomic study of unclassified bacteria belonging to the class Ktedonobacteria.</title>
        <authorList>
            <person name="Yabe S."/>
            <person name="Wang C.M."/>
            <person name="Zheng Y."/>
            <person name="Sakai Y."/>
            <person name="Cavaletti L."/>
            <person name="Monciardini P."/>
            <person name="Donadio S."/>
        </authorList>
    </citation>
    <scope>NUCLEOTIDE SEQUENCE</scope>
    <source>
        <strain evidence="6">SOSP1-1</strain>
    </source>
</reference>
<dbReference type="Pfam" id="PF00005">
    <property type="entry name" value="ABC_tran"/>
    <property type="match status" value="2"/>
</dbReference>
<feature type="domain" description="ABC transporter" evidence="5">
    <location>
        <begin position="23"/>
        <end position="263"/>
    </location>
</feature>
<dbReference type="Gene3D" id="3.40.50.300">
    <property type="entry name" value="P-loop containing nucleotide triphosphate hydrolases"/>
    <property type="match status" value="2"/>
</dbReference>
<evidence type="ECO:0000313" key="7">
    <source>
        <dbReference type="Proteomes" id="UP000612362"/>
    </source>
</evidence>
<dbReference type="InterPro" id="IPR003593">
    <property type="entry name" value="AAA+_ATPase"/>
</dbReference>
<dbReference type="AlphaFoldDB" id="A0A8J3I8N9"/>
<dbReference type="InterPro" id="IPR027417">
    <property type="entry name" value="P-loop_NTPase"/>
</dbReference>
<dbReference type="GO" id="GO:0005524">
    <property type="term" value="F:ATP binding"/>
    <property type="evidence" value="ECO:0007669"/>
    <property type="project" value="UniProtKB-KW"/>
</dbReference>
<dbReference type="CDD" id="cd03215">
    <property type="entry name" value="ABC_Carb_Monos_II"/>
    <property type="match status" value="1"/>
</dbReference>
<dbReference type="PANTHER" id="PTHR43790">
    <property type="entry name" value="CARBOHYDRATE TRANSPORT ATP-BINDING PROTEIN MG119-RELATED"/>
    <property type="match status" value="1"/>
</dbReference>
<dbReference type="InterPro" id="IPR017871">
    <property type="entry name" value="ABC_transporter-like_CS"/>
</dbReference>
<dbReference type="InterPro" id="IPR003439">
    <property type="entry name" value="ABC_transporter-like_ATP-bd"/>
</dbReference>
<dbReference type="SUPFAM" id="SSF52540">
    <property type="entry name" value="P-loop containing nucleoside triphosphate hydrolases"/>
    <property type="match status" value="2"/>
</dbReference>
<dbReference type="PANTHER" id="PTHR43790:SF9">
    <property type="entry name" value="GALACTOFURANOSE TRANSPORTER ATP-BINDING PROTEIN YTFR"/>
    <property type="match status" value="1"/>
</dbReference>
<comment type="caution">
    <text evidence="6">The sequence shown here is derived from an EMBL/GenBank/DDBJ whole genome shotgun (WGS) entry which is preliminary data.</text>
</comment>
<feature type="domain" description="ABC transporter" evidence="5">
    <location>
        <begin position="270"/>
        <end position="515"/>
    </location>
</feature>
<evidence type="ECO:0000256" key="3">
    <source>
        <dbReference type="ARBA" id="ARBA00022741"/>
    </source>
</evidence>
<keyword evidence="3" id="KW-0547">Nucleotide-binding</keyword>
<sequence length="521" mass="56558">MGLIVVCMDVVRLVYYSMGKLSLSAQGLVKRYGGVTALANGSLTVRSGEVLALMGANGSGKSTLSKIITGAVAPDKGQLVLNGQAVRFTSPLAARRHGIVEVFQELSLIPDMTVAENIWLAHEPLLALSMIRRREVQSRTRDLLNLFAGTVSDLLQPETLVAALSSDERQIVEILKALSHQPELLILDEATASLDKRQVERLFELIGQWKAQGMALIFVSHRMQEIFRVCERATVLRNGLTVDSRELATTSESELVSLMVEQGAVERYTKQTQETLSSGVRVEVQDLRTKVLRGVSLQVHEGEIVGLGGLRGQGQSDVLQALFGAIPKTGTITLEGKPVRFTHPSQAMRAGLAYVPGDRGQEGLLPVRSILENLQLPSWAHYGLPLNMRGASQEASEITQRLGIVMASLQDPVRSLSGGNAQKVVLGKWLLREPRILLLDDPTKGVDVKAKSEIYQLLAELRAQGASIVIYSSEDEELLGLSDRVFVLHDGLIRAELSGETLTRTELVAASLGSAGKDSRV</sequence>
<keyword evidence="2" id="KW-0677">Repeat</keyword>
<dbReference type="InterPro" id="IPR050107">
    <property type="entry name" value="ABC_carbohydrate_import_ATPase"/>
</dbReference>
<organism evidence="6 7">
    <name type="scientific">Ktedonospora formicarum</name>
    <dbReference type="NCBI Taxonomy" id="2778364"/>
    <lineage>
        <taxon>Bacteria</taxon>
        <taxon>Bacillati</taxon>
        <taxon>Chloroflexota</taxon>
        <taxon>Ktedonobacteria</taxon>
        <taxon>Ktedonobacterales</taxon>
        <taxon>Ktedonobacteraceae</taxon>
        <taxon>Ktedonospora</taxon>
    </lineage>
</organism>
<protein>
    <submittedName>
        <fullName evidence="6">Sugar ABC transporter ATP-binding protein</fullName>
    </submittedName>
</protein>
<evidence type="ECO:0000256" key="2">
    <source>
        <dbReference type="ARBA" id="ARBA00022737"/>
    </source>
</evidence>
<evidence type="ECO:0000259" key="5">
    <source>
        <dbReference type="PROSITE" id="PS50893"/>
    </source>
</evidence>
<dbReference type="PROSITE" id="PS50893">
    <property type="entry name" value="ABC_TRANSPORTER_2"/>
    <property type="match status" value="2"/>
</dbReference>
<dbReference type="PROSITE" id="PS00211">
    <property type="entry name" value="ABC_TRANSPORTER_1"/>
    <property type="match status" value="1"/>
</dbReference>
<keyword evidence="7" id="KW-1185">Reference proteome</keyword>
<evidence type="ECO:0000256" key="4">
    <source>
        <dbReference type="ARBA" id="ARBA00022840"/>
    </source>
</evidence>
<gene>
    <name evidence="6" type="ORF">KSX_62300</name>
</gene>
<evidence type="ECO:0000313" key="6">
    <source>
        <dbReference type="EMBL" id="GHO48067.1"/>
    </source>
</evidence>
<proteinExistence type="predicted"/>
<keyword evidence="4 6" id="KW-0067">ATP-binding</keyword>